<dbReference type="InterPro" id="IPR003821">
    <property type="entry name" value="DXP_reductoisomerase"/>
</dbReference>
<sequence>MIEQANRFKPRAVAVVDHSAYQIVKGELNSKSIDVLEGREGLLELAARDDVDILLNGLVGASGMEPTLVALDAGINVALSNKESLVMAGDIIHQTMDRTGAKLFPVDSEHSAIWQCLAGEDPDDVNRLILTGSGGPFCTRDKDTFDNITVDEALNHPNWDMGRKITIDSATMMNKGFEVIEAYWLFGFSPDRIDIVIHPQSIIHSMIELKDGSIKAQMGVPDMKVPIQYALTYPRHLPAQWERLDFFNSSDLTFQKPDLDRFPCIHFAFNALEKLGSSTAVLNLANDYSVYRFLNGEIRFTDIPKIIESALNEHNWVENPSLDDLKELDAWVKNHINSYS</sequence>
<keyword evidence="9" id="KW-0464">Manganese</keyword>
<dbReference type="Pfam" id="PF02670">
    <property type="entry name" value="DXP_reductoisom"/>
    <property type="match status" value="1"/>
</dbReference>
<evidence type="ECO:0000256" key="3">
    <source>
        <dbReference type="ARBA" id="ARBA00005094"/>
    </source>
</evidence>
<accession>A0A381UDD0</accession>
<dbReference type="InterPro" id="IPR036169">
    <property type="entry name" value="DXPR_C_sf"/>
</dbReference>
<dbReference type="Pfam" id="PF13288">
    <property type="entry name" value="DXPR_C"/>
    <property type="match status" value="1"/>
</dbReference>
<dbReference type="InterPro" id="IPR013512">
    <property type="entry name" value="DXP_reductoisomerase_N"/>
</dbReference>
<feature type="domain" description="1-deoxy-D-xylulose 5-phosphate reductoisomerase N-terminal" evidence="12">
    <location>
        <begin position="1"/>
        <end position="89"/>
    </location>
</feature>
<dbReference type="PANTHER" id="PTHR30525">
    <property type="entry name" value="1-DEOXY-D-XYLULOSE 5-PHOSPHATE REDUCTOISOMERASE"/>
    <property type="match status" value="1"/>
</dbReference>
<dbReference type="GO" id="GO:0070402">
    <property type="term" value="F:NADPH binding"/>
    <property type="evidence" value="ECO:0007669"/>
    <property type="project" value="InterPro"/>
</dbReference>
<dbReference type="InterPro" id="IPR013644">
    <property type="entry name" value="DXP_reductoisomerase_C"/>
</dbReference>
<dbReference type="GO" id="GO:0030604">
    <property type="term" value="F:1-deoxy-D-xylulose-5-phosphate reductoisomerase activity"/>
    <property type="evidence" value="ECO:0007669"/>
    <property type="project" value="UniProtKB-EC"/>
</dbReference>
<evidence type="ECO:0000259" key="12">
    <source>
        <dbReference type="Pfam" id="PF02670"/>
    </source>
</evidence>
<evidence type="ECO:0000313" key="15">
    <source>
        <dbReference type="EMBL" id="SVA26225.1"/>
    </source>
</evidence>
<dbReference type="HAMAP" id="MF_00183">
    <property type="entry name" value="DXP_reductoisom"/>
    <property type="match status" value="1"/>
</dbReference>
<comment type="pathway">
    <text evidence="3">Isoprenoid biosynthesis; isopentenyl diphosphate biosynthesis via DXP pathway; isopentenyl diphosphate from 1-deoxy-D-xylulose 5-phosphate: step 1/6.</text>
</comment>
<dbReference type="InterPro" id="IPR026877">
    <property type="entry name" value="DXPR_C"/>
</dbReference>
<dbReference type="SUPFAM" id="SSF55347">
    <property type="entry name" value="Glyceraldehyde-3-phosphate dehydrogenase-like, C-terminal domain"/>
    <property type="match status" value="1"/>
</dbReference>
<dbReference type="SUPFAM" id="SSF69055">
    <property type="entry name" value="1-deoxy-D-xylulose-5-phosphate reductoisomerase, C-terminal domain"/>
    <property type="match status" value="1"/>
</dbReference>
<evidence type="ECO:0000259" key="14">
    <source>
        <dbReference type="Pfam" id="PF13288"/>
    </source>
</evidence>
<evidence type="ECO:0000256" key="9">
    <source>
        <dbReference type="ARBA" id="ARBA00023211"/>
    </source>
</evidence>
<evidence type="ECO:0000256" key="1">
    <source>
        <dbReference type="ARBA" id="ARBA00001936"/>
    </source>
</evidence>
<dbReference type="Gene3D" id="3.40.50.720">
    <property type="entry name" value="NAD(P)-binding Rossmann-like Domain"/>
    <property type="match status" value="1"/>
</dbReference>
<dbReference type="UniPathway" id="UPA00056">
    <property type="reaction ID" value="UER00092"/>
</dbReference>
<keyword evidence="8" id="KW-0560">Oxidoreductase</keyword>
<evidence type="ECO:0000256" key="11">
    <source>
        <dbReference type="ARBA" id="ARBA00048543"/>
    </source>
</evidence>
<dbReference type="SUPFAM" id="SSF51735">
    <property type="entry name" value="NAD(P)-binding Rossmann-fold domains"/>
    <property type="match status" value="1"/>
</dbReference>
<dbReference type="Gene3D" id="1.10.1740.10">
    <property type="match status" value="1"/>
</dbReference>
<dbReference type="GO" id="GO:0030145">
    <property type="term" value="F:manganese ion binding"/>
    <property type="evidence" value="ECO:0007669"/>
    <property type="project" value="TreeGrafter"/>
</dbReference>
<dbReference type="EMBL" id="UINC01006221">
    <property type="protein sequence ID" value="SVA26225.1"/>
    <property type="molecule type" value="Genomic_DNA"/>
</dbReference>
<evidence type="ECO:0000259" key="13">
    <source>
        <dbReference type="Pfam" id="PF08436"/>
    </source>
</evidence>
<dbReference type="PANTHER" id="PTHR30525:SF0">
    <property type="entry name" value="1-DEOXY-D-XYLULOSE 5-PHOSPHATE REDUCTOISOMERASE, CHLOROPLASTIC"/>
    <property type="match status" value="1"/>
</dbReference>
<dbReference type="EC" id="1.1.1.267" evidence="5"/>
<feature type="domain" description="1-deoxy-D-xylulose 5-phosphate reductoisomerase C-terminal" evidence="13">
    <location>
        <begin position="103"/>
        <end position="186"/>
    </location>
</feature>
<comment type="cofactor">
    <cofactor evidence="2">
        <name>Mg(2+)</name>
        <dbReference type="ChEBI" id="CHEBI:18420"/>
    </cofactor>
</comment>
<evidence type="ECO:0000256" key="8">
    <source>
        <dbReference type="ARBA" id="ARBA00023002"/>
    </source>
</evidence>
<evidence type="ECO:0000256" key="10">
    <source>
        <dbReference type="ARBA" id="ARBA00023229"/>
    </source>
</evidence>
<evidence type="ECO:0000256" key="6">
    <source>
        <dbReference type="ARBA" id="ARBA00022723"/>
    </source>
</evidence>
<dbReference type="Pfam" id="PF08436">
    <property type="entry name" value="DXP_redisom_C"/>
    <property type="match status" value="1"/>
</dbReference>
<keyword evidence="6" id="KW-0479">Metal-binding</keyword>
<dbReference type="PIRSF" id="PIRSF006205">
    <property type="entry name" value="Dxp_reductismrs"/>
    <property type="match status" value="1"/>
</dbReference>
<name>A0A381UDD0_9ZZZZ</name>
<comment type="cofactor">
    <cofactor evidence="1">
        <name>Mn(2+)</name>
        <dbReference type="ChEBI" id="CHEBI:29035"/>
    </cofactor>
</comment>
<reference evidence="15" key="1">
    <citation type="submission" date="2018-05" db="EMBL/GenBank/DDBJ databases">
        <authorList>
            <person name="Lanie J.A."/>
            <person name="Ng W.-L."/>
            <person name="Kazmierczak K.M."/>
            <person name="Andrzejewski T.M."/>
            <person name="Davidsen T.M."/>
            <person name="Wayne K.J."/>
            <person name="Tettelin H."/>
            <person name="Glass J.I."/>
            <person name="Rusch D."/>
            <person name="Podicherti R."/>
            <person name="Tsui H.-C.T."/>
            <person name="Winkler M.E."/>
        </authorList>
    </citation>
    <scope>NUCLEOTIDE SEQUENCE</scope>
</reference>
<comment type="catalytic activity">
    <reaction evidence="11">
        <text>2-C-methyl-D-erythritol 4-phosphate + NADP(+) = 1-deoxy-D-xylulose 5-phosphate + NADPH + H(+)</text>
        <dbReference type="Rhea" id="RHEA:13717"/>
        <dbReference type="ChEBI" id="CHEBI:15378"/>
        <dbReference type="ChEBI" id="CHEBI:57783"/>
        <dbReference type="ChEBI" id="CHEBI:57792"/>
        <dbReference type="ChEBI" id="CHEBI:58262"/>
        <dbReference type="ChEBI" id="CHEBI:58349"/>
        <dbReference type="EC" id="1.1.1.267"/>
    </reaction>
    <physiologicalReaction direction="right-to-left" evidence="11">
        <dbReference type="Rhea" id="RHEA:13719"/>
    </physiologicalReaction>
</comment>
<proteinExistence type="inferred from homology"/>
<keyword evidence="7" id="KW-0521">NADP</keyword>
<dbReference type="InterPro" id="IPR036291">
    <property type="entry name" value="NAD(P)-bd_dom_sf"/>
</dbReference>
<organism evidence="15">
    <name type="scientific">marine metagenome</name>
    <dbReference type="NCBI Taxonomy" id="408172"/>
    <lineage>
        <taxon>unclassified sequences</taxon>
        <taxon>metagenomes</taxon>
        <taxon>ecological metagenomes</taxon>
    </lineage>
</organism>
<protein>
    <recommendedName>
        <fullName evidence="5">1-deoxy-D-xylulose-5-phosphate reductoisomerase</fullName>
        <ecNumber evidence="5">1.1.1.267</ecNumber>
    </recommendedName>
</protein>
<evidence type="ECO:0000256" key="7">
    <source>
        <dbReference type="ARBA" id="ARBA00022857"/>
    </source>
</evidence>
<feature type="domain" description="DXP reductoisomerase C-terminal" evidence="14">
    <location>
        <begin position="218"/>
        <end position="334"/>
    </location>
</feature>
<dbReference type="NCBIfam" id="TIGR00243">
    <property type="entry name" value="Dxr"/>
    <property type="match status" value="1"/>
</dbReference>
<evidence type="ECO:0000256" key="2">
    <source>
        <dbReference type="ARBA" id="ARBA00001946"/>
    </source>
</evidence>
<gene>
    <name evidence="15" type="ORF">METZ01_LOCUS79079</name>
</gene>
<evidence type="ECO:0000256" key="4">
    <source>
        <dbReference type="ARBA" id="ARBA00006825"/>
    </source>
</evidence>
<evidence type="ECO:0000256" key="5">
    <source>
        <dbReference type="ARBA" id="ARBA00012366"/>
    </source>
</evidence>
<keyword evidence="10" id="KW-0414">Isoprene biosynthesis</keyword>
<comment type="similarity">
    <text evidence="4">Belongs to the DXR family.</text>
</comment>
<dbReference type="AlphaFoldDB" id="A0A381UDD0"/>
<dbReference type="GO" id="GO:0051484">
    <property type="term" value="P:isopentenyl diphosphate biosynthetic process, methylerythritol 4-phosphate pathway involved in terpenoid biosynthetic process"/>
    <property type="evidence" value="ECO:0007669"/>
    <property type="project" value="TreeGrafter"/>
</dbReference>